<accession>A0ABW3UWX4</accession>
<organism evidence="2 3">
    <name type="scientific">Paenibacillus vulneris</name>
    <dbReference type="NCBI Taxonomy" id="1133364"/>
    <lineage>
        <taxon>Bacteria</taxon>
        <taxon>Bacillati</taxon>
        <taxon>Bacillota</taxon>
        <taxon>Bacilli</taxon>
        <taxon>Bacillales</taxon>
        <taxon>Paenibacillaceae</taxon>
        <taxon>Paenibacillus</taxon>
    </lineage>
</organism>
<dbReference type="InterPro" id="IPR038300">
    <property type="entry name" value="SASP_sf_alpha/beta"/>
</dbReference>
<dbReference type="InterPro" id="IPR050847">
    <property type="entry name" value="SASP_DNA-binding"/>
</dbReference>
<gene>
    <name evidence="2" type="ORF">ACFQ4B_33280</name>
</gene>
<name>A0ABW3UWX4_9BACL</name>
<reference evidence="3" key="1">
    <citation type="journal article" date="2019" name="Int. J. Syst. Evol. Microbiol.">
        <title>The Global Catalogue of Microorganisms (GCM) 10K type strain sequencing project: providing services to taxonomists for standard genome sequencing and annotation.</title>
        <authorList>
            <consortium name="The Broad Institute Genomics Platform"/>
            <consortium name="The Broad Institute Genome Sequencing Center for Infectious Disease"/>
            <person name="Wu L."/>
            <person name="Ma J."/>
        </authorList>
    </citation>
    <scope>NUCLEOTIDE SEQUENCE [LARGE SCALE GENOMIC DNA]</scope>
    <source>
        <strain evidence="3">CCUG 53270</strain>
    </source>
</reference>
<sequence length="95" mass="10645">MARRRNNNRLLVPQASQGMEQFKGEVMRREGFPVNMNKPEEVKYEVAKTLGIPLSDGGNGRLTTEQAGKIGGRIGGSMVKEMIRMAQQKLLDDRK</sequence>
<dbReference type="Proteomes" id="UP001597180">
    <property type="component" value="Unassembled WGS sequence"/>
</dbReference>
<dbReference type="Gene3D" id="6.10.10.80">
    <property type="entry name" value="Small, acid-soluble spore protein, alpha/beta type-like"/>
    <property type="match status" value="1"/>
</dbReference>
<evidence type="ECO:0000256" key="1">
    <source>
        <dbReference type="ARBA" id="ARBA00003863"/>
    </source>
</evidence>
<evidence type="ECO:0000313" key="3">
    <source>
        <dbReference type="Proteomes" id="UP001597180"/>
    </source>
</evidence>
<dbReference type="EMBL" id="JBHTLU010000054">
    <property type="protein sequence ID" value="MFD1224977.1"/>
    <property type="molecule type" value="Genomic_DNA"/>
</dbReference>
<dbReference type="Pfam" id="PF00269">
    <property type="entry name" value="SASP"/>
    <property type="match status" value="1"/>
</dbReference>
<keyword evidence="3" id="KW-1185">Reference proteome</keyword>
<proteinExistence type="predicted"/>
<protein>
    <submittedName>
        <fullName evidence="2">Alpha/beta-type small acid-soluble spore protein</fullName>
    </submittedName>
</protein>
<comment type="caution">
    <text evidence="2">The sequence shown here is derived from an EMBL/GenBank/DDBJ whole genome shotgun (WGS) entry which is preliminary data.</text>
</comment>
<dbReference type="PANTHER" id="PTHR36107">
    <property type="entry name" value="SMALL, ACID-SOLUBLE SPORE PROTEIN A"/>
    <property type="match status" value="1"/>
</dbReference>
<evidence type="ECO:0000313" key="2">
    <source>
        <dbReference type="EMBL" id="MFD1224977.1"/>
    </source>
</evidence>
<dbReference type="InterPro" id="IPR001448">
    <property type="entry name" value="SASP_alpha/beta-type"/>
</dbReference>
<comment type="function">
    <text evidence="1">SASP are bound to spore DNA. They are double-stranded DNA-binding proteins that cause DNA to change to an a-like conformation. They protect the DNA backbone from chemical and enzymatic cleavage and are thus involved in dormant spore's high resistance to UV light.</text>
</comment>
<dbReference type="PANTHER" id="PTHR36107:SF1">
    <property type="entry name" value="SMALL, ACID-SOLUBLE SPORE PROTEIN A"/>
    <property type="match status" value="1"/>
</dbReference>
<dbReference type="RefSeq" id="WP_345593898.1">
    <property type="nucleotide sequence ID" value="NZ_BAABJG010000051.1"/>
</dbReference>